<feature type="transmembrane region" description="Helical" evidence="1">
    <location>
        <begin position="20"/>
        <end position="41"/>
    </location>
</feature>
<proteinExistence type="predicted"/>
<sequence length="58" mass="6914">MDQGSIYNGDEYRRDKLSITIDMIIFVIFIIHIMGSIIFMCKMASYKRNYIYTSVTHR</sequence>
<dbReference type="EMBL" id="FO082872">
    <property type="protein sequence ID" value="SJK85892.1"/>
    <property type="molecule type" value="Genomic_DNA"/>
</dbReference>
<name>A0A1R4AA66_BABMR</name>
<evidence type="ECO:0000313" key="2">
    <source>
        <dbReference type="EMBL" id="SJK85892.1"/>
    </source>
</evidence>
<protein>
    <submittedName>
        <fullName evidence="2">Uncharacterized protein</fullName>
    </submittedName>
</protein>
<reference evidence="2 3" key="2">
    <citation type="journal article" date="2013" name="PLoS ONE">
        <title>Whole genome mapping and re-organization of the nuclear and mitochondrial genomes of Babesia microti isolates.</title>
        <authorList>
            <person name="Cornillot E."/>
            <person name="Dassouli A."/>
            <person name="Garg A."/>
            <person name="Pachikara N."/>
            <person name="Randazzo S."/>
            <person name="Depoix D."/>
            <person name="Carcy B."/>
            <person name="Delbecq S."/>
            <person name="Frutos R."/>
            <person name="Silva J.C."/>
            <person name="Sutton R."/>
            <person name="Krause P.J."/>
            <person name="Mamoun C.B."/>
        </authorList>
    </citation>
    <scope>NUCLEOTIDE SEQUENCE [LARGE SCALE GENOMIC DNA]</scope>
    <source>
        <strain evidence="2 3">RI</strain>
    </source>
</reference>
<dbReference type="KEGG" id="bmic:BMR1_02g01306"/>
<organism evidence="2 3">
    <name type="scientific">Babesia microti (strain RI)</name>
    <dbReference type="NCBI Taxonomy" id="1133968"/>
    <lineage>
        <taxon>Eukaryota</taxon>
        <taxon>Sar</taxon>
        <taxon>Alveolata</taxon>
        <taxon>Apicomplexa</taxon>
        <taxon>Aconoidasida</taxon>
        <taxon>Piroplasmida</taxon>
        <taxon>Babesiidae</taxon>
        <taxon>Babesia</taxon>
    </lineage>
</organism>
<dbReference type="Proteomes" id="UP000002899">
    <property type="component" value="Chromosome II"/>
</dbReference>
<keyword evidence="3" id="KW-1185">Reference proteome</keyword>
<accession>A0A1R4AA66</accession>
<dbReference type="VEuPathDB" id="PiroplasmaDB:BMR1_02g01306"/>
<evidence type="ECO:0000256" key="1">
    <source>
        <dbReference type="SAM" id="Phobius"/>
    </source>
</evidence>
<dbReference type="GeneID" id="33043638"/>
<gene>
    <name evidence="2" type="ORF">BMR1_02g01306</name>
</gene>
<reference evidence="2 3" key="3">
    <citation type="journal article" date="2016" name="Sci. Rep.">
        <title>Genome-wide diversity and gene expression profiling of Babesia microti isolates identify polymorphic genes that mediate host-pathogen interactions.</title>
        <authorList>
            <person name="Silva J.C."/>
            <person name="Cornillot E."/>
            <person name="McCracken C."/>
            <person name="Usmani-Brown S."/>
            <person name="Dwivedi A."/>
            <person name="Ifeonu O.O."/>
            <person name="Crabtree J."/>
            <person name="Gotia H.T."/>
            <person name="Virji A.Z."/>
            <person name="Reynes C."/>
            <person name="Colinge J."/>
            <person name="Kumar V."/>
            <person name="Lawres L."/>
            <person name="Pazzi J.E."/>
            <person name="Pablo J.V."/>
            <person name="Hung C."/>
            <person name="Brancato J."/>
            <person name="Kumari P."/>
            <person name="Orvis J."/>
            <person name="Tretina K."/>
            <person name="Chibucos M."/>
            <person name="Ott S."/>
            <person name="Sadzewicz L."/>
            <person name="Sengamalay N."/>
            <person name="Shetty A.C."/>
            <person name="Su Q."/>
            <person name="Tallon L."/>
            <person name="Fraser C.M."/>
            <person name="Frutos R."/>
            <person name="Molina D.M."/>
            <person name="Krause P.J."/>
            <person name="Ben Mamoun C."/>
        </authorList>
    </citation>
    <scope>NUCLEOTIDE SEQUENCE [LARGE SCALE GENOMIC DNA]</scope>
    <source>
        <strain evidence="2 3">RI</strain>
    </source>
</reference>
<dbReference type="RefSeq" id="XP_021338103.1">
    <property type="nucleotide sequence ID" value="XM_021483148.1"/>
</dbReference>
<reference evidence="2 3" key="1">
    <citation type="journal article" date="2012" name="Nucleic Acids Res.">
        <title>Sequencing of the smallest Apicomplexan genome from the human pathogen Babesia microti.</title>
        <authorList>
            <person name="Cornillot E."/>
            <person name="Hadj-Kaddour K."/>
            <person name="Dassouli A."/>
            <person name="Noel B."/>
            <person name="Ranwez V."/>
            <person name="Vacherie B."/>
            <person name="Augagneur Y."/>
            <person name="Bres V."/>
            <person name="Duclos A."/>
            <person name="Randazzo S."/>
            <person name="Carcy B."/>
            <person name="Debierre-Grockiego F."/>
            <person name="Delbecq S."/>
            <person name="Moubri-Menage K."/>
            <person name="Shams-Eldin H."/>
            <person name="Usmani-Brown S."/>
            <person name="Bringaud F."/>
            <person name="Wincker P."/>
            <person name="Vivares C.P."/>
            <person name="Schwarz R.T."/>
            <person name="Schetters T.P."/>
            <person name="Krause P.J."/>
            <person name="Gorenflot A."/>
            <person name="Berry V."/>
            <person name="Barbe V."/>
            <person name="Ben Mamoun C."/>
        </authorList>
    </citation>
    <scope>NUCLEOTIDE SEQUENCE [LARGE SCALE GENOMIC DNA]</scope>
    <source>
        <strain evidence="2 3">RI</strain>
    </source>
</reference>
<keyword evidence="1" id="KW-0472">Membrane</keyword>
<evidence type="ECO:0000313" key="3">
    <source>
        <dbReference type="Proteomes" id="UP000002899"/>
    </source>
</evidence>
<keyword evidence="1" id="KW-0812">Transmembrane</keyword>
<keyword evidence="1" id="KW-1133">Transmembrane helix</keyword>
<dbReference type="AlphaFoldDB" id="A0A1R4AA66"/>